<dbReference type="EMBL" id="CAJNOQ010001995">
    <property type="protein sequence ID" value="CAF0932012.1"/>
    <property type="molecule type" value="Genomic_DNA"/>
</dbReference>
<dbReference type="PANTHER" id="PTHR10131">
    <property type="entry name" value="TNF RECEPTOR ASSOCIATED FACTOR"/>
    <property type="match status" value="1"/>
</dbReference>
<keyword evidence="2" id="KW-0053">Apoptosis</keyword>
<evidence type="ECO:0000313" key="9">
    <source>
        <dbReference type="Proteomes" id="UP000663829"/>
    </source>
</evidence>
<dbReference type="PROSITE" id="PS50144">
    <property type="entry name" value="MATH"/>
    <property type="match status" value="1"/>
</dbReference>
<feature type="region of interest" description="Disordered" evidence="5">
    <location>
        <begin position="275"/>
        <end position="297"/>
    </location>
</feature>
<dbReference type="InterPro" id="IPR008974">
    <property type="entry name" value="TRAF-like"/>
</dbReference>
<keyword evidence="3" id="KW-0832">Ubl conjugation</keyword>
<evidence type="ECO:0000256" key="5">
    <source>
        <dbReference type="SAM" id="MobiDB-lite"/>
    </source>
</evidence>
<organism evidence="7 9">
    <name type="scientific">Didymodactylos carnosus</name>
    <dbReference type="NCBI Taxonomy" id="1234261"/>
    <lineage>
        <taxon>Eukaryota</taxon>
        <taxon>Metazoa</taxon>
        <taxon>Spiralia</taxon>
        <taxon>Gnathifera</taxon>
        <taxon>Rotifera</taxon>
        <taxon>Eurotatoria</taxon>
        <taxon>Bdelloidea</taxon>
        <taxon>Philodinida</taxon>
        <taxon>Philodinidae</taxon>
        <taxon>Didymodactylos</taxon>
    </lineage>
</organism>
<feature type="domain" description="MATH" evidence="6">
    <location>
        <begin position="93"/>
        <end position="240"/>
    </location>
</feature>
<evidence type="ECO:0000256" key="3">
    <source>
        <dbReference type="ARBA" id="ARBA00022843"/>
    </source>
</evidence>
<dbReference type="EMBL" id="CAJOBC010001995">
    <property type="protein sequence ID" value="CAF3709830.1"/>
    <property type="molecule type" value="Genomic_DNA"/>
</dbReference>
<proteinExistence type="predicted"/>
<evidence type="ECO:0000313" key="7">
    <source>
        <dbReference type="EMBL" id="CAF0932012.1"/>
    </source>
</evidence>
<keyword evidence="1" id="KW-1017">Isopeptide bond</keyword>
<evidence type="ECO:0000256" key="4">
    <source>
        <dbReference type="ARBA" id="ARBA00023054"/>
    </source>
</evidence>
<keyword evidence="9" id="KW-1185">Reference proteome</keyword>
<dbReference type="OrthoDB" id="6475149at2759"/>
<accession>A0A814BS15</accession>
<gene>
    <name evidence="7" type="ORF">GPM918_LOCUS10235</name>
    <name evidence="8" type="ORF">SRO942_LOCUS10236</name>
</gene>
<protein>
    <recommendedName>
        <fullName evidence="6">MATH domain-containing protein</fullName>
    </recommendedName>
</protein>
<dbReference type="SMART" id="SM00061">
    <property type="entry name" value="MATH"/>
    <property type="match status" value="1"/>
</dbReference>
<evidence type="ECO:0000313" key="8">
    <source>
        <dbReference type="EMBL" id="CAF3709830.1"/>
    </source>
</evidence>
<sequence length="297" mass="33565">MNELYVEIKLCSETLTTLTQGALTLENDSARLTSEGLKNINIIQAIFTELNLLKKVVKEKGAFVNSIPQTQKLLQQVSSIREKVENLQAVSNDDTLLWKITEVSKKMDDAQSERQTSIFSQPFYSSPTGYKMRMRLCLYGDGNARSTHISLFFLLMQGEYDSLVKWPFNFKVTFCLYDQSGQNCHVVNSFQPDITLNSFQRPSSDMNIGSGLPQFFPLQLIMQAASNYVKDDIIFIKCIVDFSNLPNLLLTYTLSLNPGLPKYLQESTVQNEIQRRQQDAGDTTILNPPPTGTNPYG</sequence>
<reference evidence="7" key="1">
    <citation type="submission" date="2021-02" db="EMBL/GenBank/DDBJ databases">
        <authorList>
            <person name="Nowell W R."/>
        </authorList>
    </citation>
    <scope>NUCLEOTIDE SEQUENCE</scope>
</reference>
<dbReference type="SUPFAM" id="SSF49599">
    <property type="entry name" value="TRAF domain-like"/>
    <property type="match status" value="1"/>
</dbReference>
<dbReference type="Gene3D" id="2.60.210.10">
    <property type="entry name" value="Apoptosis, Tumor Necrosis Factor Receptor Associated Protein 2, Chain A"/>
    <property type="match status" value="1"/>
</dbReference>
<comment type="caution">
    <text evidence="7">The sequence shown here is derived from an EMBL/GenBank/DDBJ whole genome shotgun (WGS) entry which is preliminary data.</text>
</comment>
<dbReference type="GO" id="GO:0006915">
    <property type="term" value="P:apoptotic process"/>
    <property type="evidence" value="ECO:0007669"/>
    <property type="project" value="UniProtKB-KW"/>
</dbReference>
<dbReference type="FunFam" id="2.60.210.10:FF:000001">
    <property type="entry name" value="TNF receptor-associated factor"/>
    <property type="match status" value="1"/>
</dbReference>
<keyword evidence="4" id="KW-0175">Coiled coil</keyword>
<dbReference type="CDD" id="cd00270">
    <property type="entry name" value="MATH_TRAF_C"/>
    <property type="match status" value="1"/>
</dbReference>
<evidence type="ECO:0000256" key="2">
    <source>
        <dbReference type="ARBA" id="ARBA00022703"/>
    </source>
</evidence>
<dbReference type="InterPro" id="IPR002083">
    <property type="entry name" value="MATH/TRAF_dom"/>
</dbReference>
<dbReference type="InterPro" id="IPR049342">
    <property type="entry name" value="TRAF1-6_MATH_dom"/>
</dbReference>
<dbReference type="AlphaFoldDB" id="A0A814BS15"/>
<dbReference type="GO" id="GO:0043122">
    <property type="term" value="P:regulation of canonical NF-kappaB signal transduction"/>
    <property type="evidence" value="ECO:0007669"/>
    <property type="project" value="TreeGrafter"/>
</dbReference>
<dbReference type="Pfam" id="PF21355">
    <property type="entry name" value="TRAF-mep_MATH"/>
    <property type="match status" value="1"/>
</dbReference>
<evidence type="ECO:0000259" key="6">
    <source>
        <dbReference type="PROSITE" id="PS50144"/>
    </source>
</evidence>
<dbReference type="Proteomes" id="UP000681722">
    <property type="component" value="Unassembled WGS sequence"/>
</dbReference>
<evidence type="ECO:0000256" key="1">
    <source>
        <dbReference type="ARBA" id="ARBA00022499"/>
    </source>
</evidence>
<feature type="compositionally biased region" description="Pro residues" evidence="5">
    <location>
        <begin position="287"/>
        <end position="297"/>
    </location>
</feature>
<name>A0A814BS15_9BILA</name>
<dbReference type="Proteomes" id="UP000663829">
    <property type="component" value="Unassembled WGS sequence"/>
</dbReference>
<dbReference type="PANTHER" id="PTHR10131:SF94">
    <property type="entry name" value="TNF RECEPTOR-ASSOCIATED FACTOR 4"/>
    <property type="match status" value="1"/>
</dbReference>